<dbReference type="SMART" id="SM00530">
    <property type="entry name" value="HTH_XRE"/>
    <property type="match status" value="1"/>
</dbReference>
<dbReference type="Gene3D" id="1.10.260.40">
    <property type="entry name" value="lambda repressor-like DNA-binding domains"/>
    <property type="match status" value="1"/>
</dbReference>
<evidence type="ECO:0000313" key="2">
    <source>
        <dbReference type="EMBL" id="MBD6621039.1"/>
    </source>
</evidence>
<dbReference type="EMBL" id="VJXY01000104">
    <property type="protein sequence ID" value="MBD6621039.1"/>
    <property type="molecule type" value="Genomic_DNA"/>
</dbReference>
<reference evidence="2" key="1">
    <citation type="submission" date="2019-07" db="EMBL/GenBank/DDBJ databases">
        <title>Toxilogical consequences of a new and cryptic species of cyanobacteria (Komarekiella delphini-convector) recovered from the epidermis of a bottlenose dolphin and 1500 ft. in the air.</title>
        <authorList>
            <person name="Brown A.O."/>
            <person name="Dvorak P."/>
            <person name="Villanueva C.D."/>
            <person name="Foss A.J."/>
            <person name="Garvey A.D."/>
            <person name="Gibson Q.A."/>
            <person name="Johansen J.R."/>
            <person name="Casamatta D.A."/>
        </authorList>
    </citation>
    <scope>NUCLEOTIDE SEQUENCE</scope>
    <source>
        <strain evidence="2">SJRDD-AB1</strain>
    </source>
</reference>
<accession>A0AA41BA75</accession>
<feature type="domain" description="HTH cro/C1-type" evidence="1">
    <location>
        <begin position="21"/>
        <end position="73"/>
    </location>
</feature>
<gene>
    <name evidence="2" type="ORF">FNW02_36280</name>
</gene>
<keyword evidence="3" id="KW-1185">Reference proteome</keyword>
<dbReference type="GO" id="GO:0003677">
    <property type="term" value="F:DNA binding"/>
    <property type="evidence" value="ECO:0007669"/>
    <property type="project" value="InterPro"/>
</dbReference>
<evidence type="ECO:0000259" key="1">
    <source>
        <dbReference type="PROSITE" id="PS50943"/>
    </source>
</evidence>
<dbReference type="RefSeq" id="WP_191762361.1">
    <property type="nucleotide sequence ID" value="NZ_VJXY01000104.1"/>
</dbReference>
<proteinExistence type="predicted"/>
<organism evidence="2 3">
    <name type="scientific">Komarekiella delphini-convector SJRDD-AB1</name>
    <dbReference type="NCBI Taxonomy" id="2593771"/>
    <lineage>
        <taxon>Bacteria</taxon>
        <taxon>Bacillati</taxon>
        <taxon>Cyanobacteriota</taxon>
        <taxon>Cyanophyceae</taxon>
        <taxon>Nostocales</taxon>
        <taxon>Nostocaceae</taxon>
        <taxon>Komarekiella</taxon>
        <taxon>Komarekiella delphini-convector</taxon>
    </lineage>
</organism>
<sequence length="77" mass="8584">MELTLMRVTFSKEIPGLGEKIKALRKDSSKSLTELAAQAGISTPHWHRIENEKIQELPIETLRSIEKALGAELGIET</sequence>
<comment type="caution">
    <text evidence="2">The sequence shown here is derived from an EMBL/GenBank/DDBJ whole genome shotgun (WGS) entry which is preliminary data.</text>
</comment>
<dbReference type="InterPro" id="IPR001387">
    <property type="entry name" value="Cro/C1-type_HTH"/>
</dbReference>
<dbReference type="PROSITE" id="PS50943">
    <property type="entry name" value="HTH_CROC1"/>
    <property type="match status" value="1"/>
</dbReference>
<evidence type="ECO:0000313" key="3">
    <source>
        <dbReference type="Proteomes" id="UP001165986"/>
    </source>
</evidence>
<name>A0AA41BA75_9NOST</name>
<dbReference type="Pfam" id="PF13560">
    <property type="entry name" value="HTH_31"/>
    <property type="match status" value="1"/>
</dbReference>
<dbReference type="AlphaFoldDB" id="A0AA41BA75"/>
<protein>
    <submittedName>
        <fullName evidence="2">Helix-turn-helix transcriptional regulator</fullName>
    </submittedName>
</protein>
<dbReference type="InterPro" id="IPR010982">
    <property type="entry name" value="Lambda_DNA-bd_dom_sf"/>
</dbReference>
<dbReference type="CDD" id="cd00093">
    <property type="entry name" value="HTH_XRE"/>
    <property type="match status" value="1"/>
</dbReference>
<dbReference type="Proteomes" id="UP001165986">
    <property type="component" value="Unassembled WGS sequence"/>
</dbReference>
<dbReference type="SUPFAM" id="SSF47413">
    <property type="entry name" value="lambda repressor-like DNA-binding domains"/>
    <property type="match status" value="1"/>
</dbReference>